<dbReference type="InterPro" id="IPR037215">
    <property type="entry name" value="GUN4-like_sf"/>
</dbReference>
<evidence type="ECO:0000256" key="1">
    <source>
        <dbReference type="ARBA" id="ARBA00012513"/>
    </source>
</evidence>
<dbReference type="InterPro" id="IPR008629">
    <property type="entry name" value="GUN4-like"/>
</dbReference>
<dbReference type="EMBL" id="JBHFNQ010000140">
    <property type="protein sequence ID" value="MFB2878825.1"/>
    <property type="molecule type" value="Genomic_DNA"/>
</dbReference>
<dbReference type="PANTHER" id="PTHR24363:SF0">
    <property type="entry name" value="SERINE_THREONINE KINASE LIKE DOMAIN CONTAINING 1"/>
    <property type="match status" value="1"/>
</dbReference>
<dbReference type="Gene3D" id="3.30.200.20">
    <property type="entry name" value="Phosphorylase Kinase, domain 1"/>
    <property type="match status" value="1"/>
</dbReference>
<dbReference type="EC" id="2.7.11.1" evidence="1"/>
<evidence type="ECO:0000256" key="8">
    <source>
        <dbReference type="ARBA" id="ARBA00048679"/>
    </source>
</evidence>
<evidence type="ECO:0000313" key="11">
    <source>
        <dbReference type="EMBL" id="MFB2878825.1"/>
    </source>
</evidence>
<dbReference type="InterPro" id="IPR017441">
    <property type="entry name" value="Protein_kinase_ATP_BS"/>
</dbReference>
<feature type="binding site" evidence="9">
    <location>
        <position position="65"/>
    </location>
    <ligand>
        <name>ATP</name>
        <dbReference type="ChEBI" id="CHEBI:30616"/>
    </ligand>
</feature>
<keyword evidence="2" id="KW-0723">Serine/threonine-protein kinase</keyword>
<keyword evidence="4 9" id="KW-0547">Nucleotide-binding</keyword>
<dbReference type="RefSeq" id="WP_413271885.1">
    <property type="nucleotide sequence ID" value="NZ_JBHFNQ010000140.1"/>
</dbReference>
<name>A0ABV4X7R2_9CYAN</name>
<evidence type="ECO:0000313" key="12">
    <source>
        <dbReference type="Proteomes" id="UP001576774"/>
    </source>
</evidence>
<dbReference type="InterPro" id="IPR011009">
    <property type="entry name" value="Kinase-like_dom_sf"/>
</dbReference>
<dbReference type="Pfam" id="PF05419">
    <property type="entry name" value="GUN4"/>
    <property type="match status" value="1"/>
</dbReference>
<evidence type="ECO:0000256" key="5">
    <source>
        <dbReference type="ARBA" id="ARBA00022777"/>
    </source>
</evidence>
<reference evidence="11 12" key="1">
    <citation type="submission" date="2024-09" db="EMBL/GenBank/DDBJ databases">
        <title>Floridaenema gen nov. (Aerosakkonemataceae, Aerosakkonematales ord. nov., Cyanobacteria) from benthic tropical and subtropical fresh waters, with the description of four new species.</title>
        <authorList>
            <person name="Moretto J.A."/>
            <person name="Berthold D.E."/>
            <person name="Lefler F.W."/>
            <person name="Huang I.-S."/>
            <person name="Laughinghouse H. IV."/>
        </authorList>
    </citation>
    <scope>NUCLEOTIDE SEQUENCE [LARGE SCALE GENOMIC DNA]</scope>
    <source>
        <strain evidence="11 12">BLCC-F46</strain>
    </source>
</reference>
<dbReference type="PANTHER" id="PTHR24363">
    <property type="entry name" value="SERINE/THREONINE PROTEIN KINASE"/>
    <property type="match status" value="1"/>
</dbReference>
<evidence type="ECO:0000256" key="9">
    <source>
        <dbReference type="PROSITE-ProRule" id="PRU10141"/>
    </source>
</evidence>
<comment type="caution">
    <text evidence="11">The sequence shown here is derived from an EMBL/GenBank/DDBJ whole genome shotgun (WGS) entry which is preliminary data.</text>
</comment>
<keyword evidence="5" id="KW-0418">Kinase</keyword>
<evidence type="ECO:0000256" key="4">
    <source>
        <dbReference type="ARBA" id="ARBA00022741"/>
    </source>
</evidence>
<dbReference type="NCBIfam" id="NF045510">
    <property type="entry name" value="4Cys_prefix_kin"/>
    <property type="match status" value="1"/>
</dbReference>
<evidence type="ECO:0000256" key="6">
    <source>
        <dbReference type="ARBA" id="ARBA00022840"/>
    </source>
</evidence>
<protein>
    <recommendedName>
        <fullName evidence="1">non-specific serine/threonine protein kinase</fullName>
        <ecNumber evidence="1">2.7.11.1</ecNumber>
    </recommendedName>
</protein>
<keyword evidence="3" id="KW-0808">Transferase</keyword>
<accession>A0ABV4X7R2</accession>
<dbReference type="Proteomes" id="UP001576774">
    <property type="component" value="Unassembled WGS sequence"/>
</dbReference>
<evidence type="ECO:0000256" key="3">
    <source>
        <dbReference type="ARBA" id="ARBA00022679"/>
    </source>
</evidence>
<evidence type="ECO:0000259" key="10">
    <source>
        <dbReference type="PROSITE" id="PS50011"/>
    </source>
</evidence>
<dbReference type="SUPFAM" id="SSF56112">
    <property type="entry name" value="Protein kinase-like (PK-like)"/>
    <property type="match status" value="1"/>
</dbReference>
<comment type="catalytic activity">
    <reaction evidence="7">
        <text>L-threonyl-[protein] + ATP = O-phospho-L-threonyl-[protein] + ADP + H(+)</text>
        <dbReference type="Rhea" id="RHEA:46608"/>
        <dbReference type="Rhea" id="RHEA-COMP:11060"/>
        <dbReference type="Rhea" id="RHEA-COMP:11605"/>
        <dbReference type="ChEBI" id="CHEBI:15378"/>
        <dbReference type="ChEBI" id="CHEBI:30013"/>
        <dbReference type="ChEBI" id="CHEBI:30616"/>
        <dbReference type="ChEBI" id="CHEBI:61977"/>
        <dbReference type="ChEBI" id="CHEBI:456216"/>
        <dbReference type="EC" id="2.7.11.1"/>
    </reaction>
</comment>
<dbReference type="Gene3D" id="1.10.510.10">
    <property type="entry name" value="Transferase(Phosphotransferase) domain 1"/>
    <property type="match status" value="1"/>
</dbReference>
<comment type="catalytic activity">
    <reaction evidence="8">
        <text>L-seryl-[protein] + ATP = O-phospho-L-seryl-[protein] + ADP + H(+)</text>
        <dbReference type="Rhea" id="RHEA:17989"/>
        <dbReference type="Rhea" id="RHEA-COMP:9863"/>
        <dbReference type="Rhea" id="RHEA-COMP:11604"/>
        <dbReference type="ChEBI" id="CHEBI:15378"/>
        <dbReference type="ChEBI" id="CHEBI:29999"/>
        <dbReference type="ChEBI" id="CHEBI:30616"/>
        <dbReference type="ChEBI" id="CHEBI:83421"/>
        <dbReference type="ChEBI" id="CHEBI:456216"/>
        <dbReference type="EC" id="2.7.11.1"/>
    </reaction>
</comment>
<dbReference type="CDD" id="cd16383">
    <property type="entry name" value="GUN4"/>
    <property type="match status" value="1"/>
</dbReference>
<feature type="domain" description="Protein kinase" evidence="10">
    <location>
        <begin position="34"/>
        <end position="294"/>
    </location>
</feature>
<dbReference type="SMART" id="SM00220">
    <property type="entry name" value="S_TKc"/>
    <property type="match status" value="1"/>
</dbReference>
<dbReference type="PROSITE" id="PS50011">
    <property type="entry name" value="PROTEIN_KINASE_DOM"/>
    <property type="match status" value="1"/>
</dbReference>
<proteinExistence type="predicted"/>
<dbReference type="Gene3D" id="1.25.40.620">
    <property type="match status" value="1"/>
</dbReference>
<dbReference type="PROSITE" id="PS00107">
    <property type="entry name" value="PROTEIN_KINASE_ATP"/>
    <property type="match status" value="1"/>
</dbReference>
<dbReference type="Pfam" id="PF00069">
    <property type="entry name" value="Pkinase"/>
    <property type="match status" value="1"/>
</dbReference>
<dbReference type="CDD" id="cd14014">
    <property type="entry name" value="STKc_PknB_like"/>
    <property type="match status" value="1"/>
</dbReference>
<keyword evidence="12" id="KW-1185">Reference proteome</keyword>
<dbReference type="InterPro" id="IPR000719">
    <property type="entry name" value="Prot_kinase_dom"/>
</dbReference>
<sequence length="470" mass="52904">MSYCLTPGCFSPVNPDNAKFCLSCGSLLTLKDRYRPMQLIGKGGFGKTFLAIDEGTADKVRCVVKQLYLQSKNTLVVNKATQLFRQEAQRLAELGKHPQIPSLLAHFEQQKQLYLVQEFIPGQTLEKELQEKGVFNESQIWELLKDLVPVLKFVHDRHVIHRDIKPANIIRRQTDGKLFLIDFGVAKLITDSGLFRTGTAVGTAEYVAPEQMKGKALPASDLYSLGVTCIYLLTGVSPFDLTDIANNTWVWRDFLPKGSSVSDRLTKILDKLIKPAVSQRYQSVGDVLLALTILPSTPAIVQPLPPQKNNILTNILRRYNAKPQGDRLISEVGVDYTNLQHLLAAGKWKEADRETWVVLCLALGKSTNAYLKLSDIERLPDEDLQTIDRLWVKYSQQHFGFSIQAYIFHAVNDDYGRFCEAVGWPTHQTHNSYLKFSISAPVGHLPSRSWVGGSQWWRHGATMASKLSKH</sequence>
<organism evidence="11 12">
    <name type="scientific">Floridaenema aerugineum BLCC-F46</name>
    <dbReference type="NCBI Taxonomy" id="3153654"/>
    <lineage>
        <taxon>Bacteria</taxon>
        <taxon>Bacillati</taxon>
        <taxon>Cyanobacteriota</taxon>
        <taxon>Cyanophyceae</taxon>
        <taxon>Oscillatoriophycideae</taxon>
        <taxon>Aerosakkonematales</taxon>
        <taxon>Aerosakkonemataceae</taxon>
        <taxon>Floridanema</taxon>
        <taxon>Floridanema aerugineum</taxon>
    </lineage>
</organism>
<dbReference type="Gene3D" id="1.10.10.1770">
    <property type="entry name" value="Gun4-like"/>
    <property type="match status" value="1"/>
</dbReference>
<evidence type="ECO:0000256" key="7">
    <source>
        <dbReference type="ARBA" id="ARBA00047899"/>
    </source>
</evidence>
<evidence type="ECO:0000256" key="2">
    <source>
        <dbReference type="ARBA" id="ARBA00022527"/>
    </source>
</evidence>
<keyword evidence="6 9" id="KW-0067">ATP-binding</keyword>
<dbReference type="SUPFAM" id="SSF140869">
    <property type="entry name" value="GUN4-like"/>
    <property type="match status" value="1"/>
</dbReference>
<gene>
    <name evidence="11" type="ORF">ACE1CC_18395</name>
</gene>